<organism evidence="2 3">
    <name type="scientific">Pelotomaculum schinkii</name>
    <dbReference type="NCBI Taxonomy" id="78350"/>
    <lineage>
        <taxon>Bacteria</taxon>
        <taxon>Bacillati</taxon>
        <taxon>Bacillota</taxon>
        <taxon>Clostridia</taxon>
        <taxon>Eubacteriales</taxon>
        <taxon>Desulfotomaculaceae</taxon>
        <taxon>Pelotomaculum</taxon>
    </lineage>
</organism>
<evidence type="ECO:0000313" key="3">
    <source>
        <dbReference type="Proteomes" id="UP000298324"/>
    </source>
</evidence>
<dbReference type="EMBL" id="QFGA01000001">
    <property type="protein sequence ID" value="TEB07685.1"/>
    <property type="molecule type" value="Genomic_DNA"/>
</dbReference>
<accession>A0A4Y7RFA8</accession>
<keyword evidence="1" id="KW-1133">Transmembrane helix</keyword>
<sequence length="64" mass="6939">MNAAAIHPLQNPAYFHSLKILSIGIIISLAIFVFLVVISILKPWGKRKLAQGNGSPRDQSEALA</sequence>
<dbReference type="RefSeq" id="WP_190239519.1">
    <property type="nucleotide sequence ID" value="NZ_QFGA01000001.1"/>
</dbReference>
<gene>
    <name evidence="2" type="ORF">Psch_01240</name>
</gene>
<protein>
    <submittedName>
        <fullName evidence="2">Uncharacterized protein</fullName>
    </submittedName>
</protein>
<comment type="caution">
    <text evidence="2">The sequence shown here is derived from an EMBL/GenBank/DDBJ whole genome shotgun (WGS) entry which is preliminary data.</text>
</comment>
<evidence type="ECO:0000256" key="1">
    <source>
        <dbReference type="SAM" id="Phobius"/>
    </source>
</evidence>
<evidence type="ECO:0000313" key="2">
    <source>
        <dbReference type="EMBL" id="TEB07685.1"/>
    </source>
</evidence>
<keyword evidence="1" id="KW-0812">Transmembrane</keyword>
<reference evidence="2 3" key="1">
    <citation type="journal article" date="2018" name="Environ. Microbiol.">
        <title>Novel energy conservation strategies and behaviour of Pelotomaculum schinkii driving syntrophic propionate catabolism.</title>
        <authorList>
            <person name="Hidalgo-Ahumada C.A.P."/>
            <person name="Nobu M.K."/>
            <person name="Narihiro T."/>
            <person name="Tamaki H."/>
            <person name="Liu W.T."/>
            <person name="Kamagata Y."/>
            <person name="Stams A.J.M."/>
            <person name="Imachi H."/>
            <person name="Sousa D.Z."/>
        </authorList>
    </citation>
    <scope>NUCLEOTIDE SEQUENCE [LARGE SCALE GENOMIC DNA]</scope>
    <source>
        <strain evidence="2 3">HH</strain>
    </source>
</reference>
<keyword evidence="1" id="KW-0472">Membrane</keyword>
<dbReference type="AlphaFoldDB" id="A0A4Y7RFA8"/>
<feature type="transmembrane region" description="Helical" evidence="1">
    <location>
        <begin position="20"/>
        <end position="41"/>
    </location>
</feature>
<dbReference type="Proteomes" id="UP000298324">
    <property type="component" value="Unassembled WGS sequence"/>
</dbReference>
<keyword evidence="3" id="KW-1185">Reference proteome</keyword>
<name>A0A4Y7RFA8_9FIRM</name>
<proteinExistence type="predicted"/>